<dbReference type="KEGG" id="ipu:108272501"/>
<sequence>MASKNTSPLSYNVILFGKAGAGKSASGNTILGRNCFISKRSFKCVTQEVLMGSVNFEGVTLNVYDTPGLFNPERSNEITTSKWPSLLQLDESARTVILLVIKAARFTPEEKEAVALIEDFIPKQLLQNTWILFTGGDELEADHLTIEKFIEDTLGMKKVVQRFQNKYHVFNNMSQDPTQVTILINKIKQPNNSPEMGFHQTTPDSVYRRIVLLGKSCVGKSTTGNTILGEKKFKSDINRKSVPQSEACQGLIGDKKVSVIDTPGLYNTSAEPGEVASELGKSIYLCSPGPHAFLIVLQLDMFSIEEKQIIEQIEKIFGEEVKKYAMVLFTHGDQLKGKRIEELIKENKDLSKLVQQCGGGYHVFNNKDLGNRDQVTELLQKIDRMVEKNGGNCYTDAIFKRVARLEQGAKEKFRKELESKLKKEMEGHLQKGQAQNSACLMM</sequence>
<evidence type="ECO:0000256" key="1">
    <source>
        <dbReference type="ARBA" id="ARBA00008535"/>
    </source>
</evidence>
<name>A0A2D0S0Z5_ICTPU</name>
<keyword evidence="4" id="KW-1185">Reference proteome</keyword>
<dbReference type="Proteomes" id="UP000221080">
    <property type="component" value="Chromosome 12"/>
</dbReference>
<dbReference type="OrthoDB" id="8954335at2759"/>
<proteinExistence type="inferred from homology"/>
<organism evidence="4 5">
    <name type="scientific">Ictalurus punctatus</name>
    <name type="common">Channel catfish</name>
    <name type="synonym">Silurus punctatus</name>
    <dbReference type="NCBI Taxonomy" id="7998"/>
    <lineage>
        <taxon>Eukaryota</taxon>
        <taxon>Metazoa</taxon>
        <taxon>Chordata</taxon>
        <taxon>Craniata</taxon>
        <taxon>Vertebrata</taxon>
        <taxon>Euteleostomi</taxon>
        <taxon>Actinopterygii</taxon>
        <taxon>Neopterygii</taxon>
        <taxon>Teleostei</taxon>
        <taxon>Ostariophysi</taxon>
        <taxon>Siluriformes</taxon>
        <taxon>Ictaluridae</taxon>
        <taxon>Ictalurus</taxon>
    </lineage>
</organism>
<dbReference type="Pfam" id="PF04548">
    <property type="entry name" value="AIG1"/>
    <property type="match status" value="2"/>
</dbReference>
<dbReference type="InterPro" id="IPR027417">
    <property type="entry name" value="P-loop_NTPase"/>
</dbReference>
<evidence type="ECO:0000256" key="2">
    <source>
        <dbReference type="ARBA" id="ARBA00022741"/>
    </source>
</evidence>
<reference evidence="5" key="2">
    <citation type="submission" date="2025-08" db="UniProtKB">
        <authorList>
            <consortium name="RefSeq"/>
        </authorList>
    </citation>
    <scope>IDENTIFICATION</scope>
    <source>
        <tissue evidence="5">Blood</tissue>
    </source>
</reference>
<dbReference type="InterPro" id="IPR045058">
    <property type="entry name" value="GIMA/IAN/Toc"/>
</dbReference>
<protein>
    <submittedName>
        <fullName evidence="5">GTPase IMAP family member 9</fullName>
    </submittedName>
</protein>
<dbReference type="PANTHER" id="PTHR10903">
    <property type="entry name" value="GTPASE, IMAP FAMILY MEMBER-RELATED"/>
    <property type="match status" value="1"/>
</dbReference>
<reference evidence="4" key="1">
    <citation type="journal article" date="2016" name="Nat. Commun.">
        <title>The channel catfish genome sequence provides insights into the evolution of scale formation in teleosts.</title>
        <authorList>
            <person name="Liu Z."/>
            <person name="Liu S."/>
            <person name="Yao J."/>
            <person name="Bao L."/>
            <person name="Zhang J."/>
            <person name="Li Y."/>
            <person name="Jiang C."/>
            <person name="Sun L."/>
            <person name="Wang R."/>
            <person name="Zhang Y."/>
            <person name="Zhou T."/>
            <person name="Zeng Q."/>
            <person name="Fu Q."/>
            <person name="Gao S."/>
            <person name="Li N."/>
            <person name="Koren S."/>
            <person name="Jiang Y."/>
            <person name="Zimin A."/>
            <person name="Xu P."/>
            <person name="Phillippy A.M."/>
            <person name="Geng X."/>
            <person name="Song L."/>
            <person name="Sun F."/>
            <person name="Li C."/>
            <person name="Wang X."/>
            <person name="Chen A."/>
            <person name="Jin Y."/>
            <person name="Yuan Z."/>
            <person name="Yang Y."/>
            <person name="Tan S."/>
            <person name="Peatman E."/>
            <person name="Lu J."/>
            <person name="Qin Z."/>
            <person name="Dunham R."/>
            <person name="Li Z."/>
            <person name="Sonstegard T."/>
            <person name="Feng J."/>
            <person name="Danzmann R.G."/>
            <person name="Schroeder S."/>
            <person name="Scheffler B."/>
            <person name="Duke M.V."/>
            <person name="Ballard L."/>
            <person name="Kucuktas H."/>
            <person name="Kaltenboeck L."/>
            <person name="Liu H."/>
            <person name="Armbruster J."/>
            <person name="Xie Y."/>
            <person name="Kirby M.L."/>
            <person name="Tian Y."/>
            <person name="Flanagan M.E."/>
            <person name="Mu W."/>
            <person name="Waldbieser G.C."/>
        </authorList>
    </citation>
    <scope>NUCLEOTIDE SEQUENCE [LARGE SCALE GENOMIC DNA]</scope>
    <source>
        <strain evidence="4">SDA103</strain>
    </source>
</reference>
<dbReference type="OMA" id="NTWIIFT"/>
<dbReference type="PROSITE" id="PS51720">
    <property type="entry name" value="G_AIG1"/>
    <property type="match status" value="2"/>
</dbReference>
<evidence type="ECO:0000313" key="5">
    <source>
        <dbReference type="RefSeq" id="XP_017336428.1"/>
    </source>
</evidence>
<accession>A0A2D0S0Z5</accession>
<dbReference type="InterPro" id="IPR006703">
    <property type="entry name" value="G_AIG1"/>
</dbReference>
<dbReference type="RefSeq" id="XP_017336428.1">
    <property type="nucleotide sequence ID" value="XM_017480939.3"/>
</dbReference>
<dbReference type="STRING" id="7998.ENSIPUP00000001257"/>
<dbReference type="PANTHER" id="PTHR10903:SF186">
    <property type="entry name" value="GTPASE IMAP FAMILY MEMBER 4-LIKE-RELATED"/>
    <property type="match status" value="1"/>
</dbReference>
<dbReference type="GeneID" id="108272501"/>
<keyword evidence="2" id="KW-0547">Nucleotide-binding</keyword>
<dbReference type="SUPFAM" id="SSF52540">
    <property type="entry name" value="P-loop containing nucleoside triphosphate hydrolases"/>
    <property type="match status" value="2"/>
</dbReference>
<dbReference type="AlphaFoldDB" id="A0A2D0S0Z5"/>
<dbReference type="FunFam" id="3.40.50.300:FF:000366">
    <property type="entry name" value="GTPase, IMAP family member 2"/>
    <property type="match status" value="1"/>
</dbReference>
<evidence type="ECO:0000256" key="3">
    <source>
        <dbReference type="ARBA" id="ARBA00023134"/>
    </source>
</evidence>
<dbReference type="CDD" id="cd01852">
    <property type="entry name" value="AIG1"/>
    <property type="match status" value="1"/>
</dbReference>
<dbReference type="GO" id="GO:0005525">
    <property type="term" value="F:GTP binding"/>
    <property type="evidence" value="ECO:0007669"/>
    <property type="project" value="UniProtKB-KW"/>
</dbReference>
<gene>
    <name evidence="5" type="primary">LOC108272501</name>
</gene>
<dbReference type="Gene3D" id="3.40.50.300">
    <property type="entry name" value="P-loop containing nucleotide triphosphate hydrolases"/>
    <property type="match status" value="2"/>
</dbReference>
<keyword evidence="3" id="KW-0342">GTP-binding</keyword>
<evidence type="ECO:0000313" key="4">
    <source>
        <dbReference type="Proteomes" id="UP000221080"/>
    </source>
</evidence>
<comment type="similarity">
    <text evidence="1">Belongs to the TRAFAC class TrmE-Era-EngA-EngB-Septin-like GTPase superfamily. AIG1/Toc34/Toc159-like paraseptin GTPase family. IAN subfamily.</text>
</comment>